<reference evidence="2" key="1">
    <citation type="journal article" date="2006" name="PLoS Biol.">
        <title>Macronuclear genome sequence of the ciliate Tetrahymena thermophila, a model eukaryote.</title>
        <authorList>
            <person name="Eisen J.A."/>
            <person name="Coyne R.S."/>
            <person name="Wu M."/>
            <person name="Wu D."/>
            <person name="Thiagarajan M."/>
            <person name="Wortman J.R."/>
            <person name="Badger J.H."/>
            <person name="Ren Q."/>
            <person name="Amedeo P."/>
            <person name="Jones K.M."/>
            <person name="Tallon L.J."/>
            <person name="Delcher A.L."/>
            <person name="Salzberg S.L."/>
            <person name="Silva J.C."/>
            <person name="Haas B.J."/>
            <person name="Majoros W.H."/>
            <person name="Farzad M."/>
            <person name="Carlton J.M."/>
            <person name="Smith R.K. Jr."/>
            <person name="Garg J."/>
            <person name="Pearlman R.E."/>
            <person name="Karrer K.M."/>
            <person name="Sun L."/>
            <person name="Manning G."/>
            <person name="Elde N.C."/>
            <person name="Turkewitz A.P."/>
            <person name="Asai D.J."/>
            <person name="Wilkes D.E."/>
            <person name="Wang Y."/>
            <person name="Cai H."/>
            <person name="Collins K."/>
            <person name="Stewart B.A."/>
            <person name="Lee S.R."/>
            <person name="Wilamowska K."/>
            <person name="Weinberg Z."/>
            <person name="Ruzzo W.L."/>
            <person name="Wloga D."/>
            <person name="Gaertig J."/>
            <person name="Frankel J."/>
            <person name="Tsao C.-C."/>
            <person name="Gorovsky M.A."/>
            <person name="Keeling P.J."/>
            <person name="Waller R.F."/>
            <person name="Patron N.J."/>
            <person name="Cherry J.M."/>
            <person name="Stover N.A."/>
            <person name="Krieger C.J."/>
            <person name="del Toro C."/>
            <person name="Ryder H.F."/>
            <person name="Williamson S.C."/>
            <person name="Barbeau R.A."/>
            <person name="Hamilton E.P."/>
            <person name="Orias E."/>
        </authorList>
    </citation>
    <scope>NUCLEOTIDE SEQUENCE [LARGE SCALE GENOMIC DNA]</scope>
    <source>
        <strain evidence="2">SB210</strain>
    </source>
</reference>
<gene>
    <name evidence="1" type="ORF">TTHERM_000035238</name>
</gene>
<proteinExistence type="predicted"/>
<dbReference type="Proteomes" id="UP000009168">
    <property type="component" value="Unassembled WGS sequence"/>
</dbReference>
<keyword evidence="2" id="KW-1185">Reference proteome</keyword>
<dbReference type="InParanoid" id="W7XC00"/>
<protein>
    <submittedName>
        <fullName evidence="1">Uncharacterized protein</fullName>
    </submittedName>
</protein>
<name>W7XC00_TETTS</name>
<dbReference type="RefSeq" id="XP_012652580.1">
    <property type="nucleotide sequence ID" value="XM_012797126.1"/>
</dbReference>
<evidence type="ECO:0000313" key="1">
    <source>
        <dbReference type="EMBL" id="EWS74867.1"/>
    </source>
</evidence>
<evidence type="ECO:0000313" key="2">
    <source>
        <dbReference type="Proteomes" id="UP000009168"/>
    </source>
</evidence>
<dbReference type="GeneID" id="24436907"/>
<organism evidence="1 2">
    <name type="scientific">Tetrahymena thermophila (strain SB210)</name>
    <dbReference type="NCBI Taxonomy" id="312017"/>
    <lineage>
        <taxon>Eukaryota</taxon>
        <taxon>Sar</taxon>
        <taxon>Alveolata</taxon>
        <taxon>Ciliophora</taxon>
        <taxon>Intramacronucleata</taxon>
        <taxon>Oligohymenophorea</taxon>
        <taxon>Hymenostomatida</taxon>
        <taxon>Tetrahymenina</taxon>
        <taxon>Tetrahymenidae</taxon>
        <taxon>Tetrahymena</taxon>
    </lineage>
</organism>
<dbReference type="KEGG" id="tet:TTHERM_000035238"/>
<dbReference type="EMBL" id="GG662720">
    <property type="protein sequence ID" value="EWS74867.1"/>
    <property type="molecule type" value="Genomic_DNA"/>
</dbReference>
<sequence>MKLIIFFSSQGIVQLCLVSVFLNQSIFQVKLMLRLDPSKQFIEYLVQNILRQKVFTRRSLQFKQNLTQINFSKVDRLLLCKLFYFINFYSQLTLTVLKRIQINITYKSIKSYLIQKYTNKQIIRPRQVRLFKWVTFYNYQKKKINVGLFIFM</sequence>
<accession>W7XC00</accession>
<dbReference type="AlphaFoldDB" id="W7XC00"/>